<keyword evidence="1" id="KW-0217">Developmental protein</keyword>
<evidence type="ECO:0000313" key="6">
    <source>
        <dbReference type="Proteomes" id="UP001152795"/>
    </source>
</evidence>
<comment type="caution">
    <text evidence="5">The sequence shown here is derived from an EMBL/GenBank/DDBJ whole genome shotgun (WGS) entry which is preliminary data.</text>
</comment>
<name>A0A7D9M0K7_PARCT</name>
<dbReference type="PANTHER" id="PTHR24179:SF21">
    <property type="entry name" value="MYOSIN BINDING SUBUNIT, ISOFORM O"/>
    <property type="match status" value="1"/>
</dbReference>
<dbReference type="GO" id="GO:0005737">
    <property type="term" value="C:cytoplasm"/>
    <property type="evidence" value="ECO:0007669"/>
    <property type="project" value="TreeGrafter"/>
</dbReference>
<keyword evidence="6" id="KW-1185">Reference proteome</keyword>
<feature type="domain" description="cGMP-dependent protein kinase interacting" evidence="4">
    <location>
        <begin position="50"/>
        <end position="120"/>
    </location>
</feature>
<evidence type="ECO:0000256" key="1">
    <source>
        <dbReference type="ARBA" id="ARBA00022473"/>
    </source>
</evidence>
<dbReference type="InterPro" id="IPR051226">
    <property type="entry name" value="PP1_Regulatory_Subunit"/>
</dbReference>
<keyword evidence="2" id="KW-0677">Repeat</keyword>
<dbReference type="GO" id="GO:0004857">
    <property type="term" value="F:enzyme inhibitor activity"/>
    <property type="evidence" value="ECO:0007669"/>
    <property type="project" value="TreeGrafter"/>
</dbReference>
<evidence type="ECO:0000259" key="4">
    <source>
        <dbReference type="Pfam" id="PF15898"/>
    </source>
</evidence>
<evidence type="ECO:0000256" key="3">
    <source>
        <dbReference type="SAM" id="MobiDB-lite"/>
    </source>
</evidence>
<dbReference type="GO" id="GO:0019208">
    <property type="term" value="F:phosphatase regulator activity"/>
    <property type="evidence" value="ECO:0007669"/>
    <property type="project" value="TreeGrafter"/>
</dbReference>
<gene>
    <name evidence="5" type="ORF">PACLA_8A010164</name>
</gene>
<feature type="compositionally biased region" description="Polar residues" evidence="3">
    <location>
        <begin position="37"/>
        <end position="51"/>
    </location>
</feature>
<feature type="region of interest" description="Disordered" evidence="3">
    <location>
        <begin position="1"/>
        <end position="51"/>
    </location>
</feature>
<dbReference type="Proteomes" id="UP001152795">
    <property type="component" value="Unassembled WGS sequence"/>
</dbReference>
<evidence type="ECO:0000256" key="2">
    <source>
        <dbReference type="ARBA" id="ARBA00022737"/>
    </source>
</evidence>
<organism evidence="5 6">
    <name type="scientific">Paramuricea clavata</name>
    <name type="common">Red gorgonian</name>
    <name type="synonym">Violescent sea-whip</name>
    <dbReference type="NCBI Taxonomy" id="317549"/>
    <lineage>
        <taxon>Eukaryota</taxon>
        <taxon>Metazoa</taxon>
        <taxon>Cnidaria</taxon>
        <taxon>Anthozoa</taxon>
        <taxon>Octocorallia</taxon>
        <taxon>Malacalcyonacea</taxon>
        <taxon>Plexauridae</taxon>
        <taxon>Paramuricea</taxon>
    </lineage>
</organism>
<dbReference type="EMBL" id="CACRXK020028774">
    <property type="protein sequence ID" value="CAB4041694.1"/>
    <property type="molecule type" value="Genomic_DNA"/>
</dbReference>
<dbReference type="AlphaFoldDB" id="A0A7D9M0K7"/>
<accession>A0A7D9M0K7</accession>
<proteinExistence type="predicted"/>
<dbReference type="GO" id="GO:0019901">
    <property type="term" value="F:protein kinase binding"/>
    <property type="evidence" value="ECO:0007669"/>
    <property type="project" value="InterPro"/>
</dbReference>
<evidence type="ECO:0000313" key="5">
    <source>
        <dbReference type="EMBL" id="CAB4041694.1"/>
    </source>
</evidence>
<dbReference type="InterPro" id="IPR031775">
    <property type="entry name" value="PRKG1_interact"/>
</dbReference>
<dbReference type="PANTHER" id="PTHR24179">
    <property type="entry name" value="PROTEIN PHOSPHATASE 1 REGULATORY SUBUNIT 12"/>
    <property type="match status" value="1"/>
</dbReference>
<dbReference type="Pfam" id="PF15898">
    <property type="entry name" value="PRKG1_interact"/>
    <property type="match status" value="1"/>
</dbReference>
<reference evidence="5" key="1">
    <citation type="submission" date="2020-04" db="EMBL/GenBank/DDBJ databases">
        <authorList>
            <person name="Alioto T."/>
            <person name="Alioto T."/>
            <person name="Gomez Garrido J."/>
        </authorList>
    </citation>
    <scope>NUCLEOTIDE SEQUENCE</scope>
    <source>
        <strain evidence="5">A484AB</strain>
    </source>
</reference>
<protein>
    <submittedName>
        <fullName evidence="5">Phosphatase 1 regulatory subunit 12A-like isoform X2</fullName>
    </submittedName>
</protein>
<sequence>MMNEDIEEKQKPKEETKSLAERIRAGRTGPTDRYKNTSKTSDSKMPTDVNTLQDKLRETQTELDETKTKLDKTVQEKNKLERKLENMEDDLKQLSDLREDNQRLKDENGALIRVISKLSRTPT</sequence>
<feature type="compositionally biased region" description="Basic and acidic residues" evidence="3">
    <location>
        <begin position="8"/>
        <end position="35"/>
    </location>
</feature>
<dbReference type="OrthoDB" id="539213at2759"/>